<organism evidence="1 2">
    <name type="scientific">Salibacterium salarium</name>
    <dbReference type="NCBI Taxonomy" id="284579"/>
    <lineage>
        <taxon>Bacteria</taxon>
        <taxon>Bacillati</taxon>
        <taxon>Bacillota</taxon>
        <taxon>Bacilli</taxon>
        <taxon>Bacillales</taxon>
        <taxon>Bacillaceae</taxon>
    </lineage>
</organism>
<sequence length="138" mass="15987">MEEDLESIILNGQESIEPEHFELTFHPALLEKLIVEISANHGDVFFIPEQMLSAAMDPEGLYPLDDVTEENRFKEYPEDYKEMDPETGTVRVFAFPISEESSLFEPYKNEIKEPLVAIVPNYSDHKEISIELLQYFSK</sequence>
<protein>
    <submittedName>
        <fullName evidence="1">Uncharacterized protein</fullName>
    </submittedName>
</protein>
<keyword evidence="2" id="KW-1185">Reference proteome</keyword>
<dbReference type="Proteomes" id="UP000275076">
    <property type="component" value="Unassembled WGS sequence"/>
</dbReference>
<name>A0A428NAC2_9BACI</name>
<accession>A0A428NAC2</accession>
<comment type="caution">
    <text evidence="1">The sequence shown here is derived from an EMBL/GenBank/DDBJ whole genome shotgun (WGS) entry which is preliminary data.</text>
</comment>
<evidence type="ECO:0000313" key="1">
    <source>
        <dbReference type="EMBL" id="RSL35337.1"/>
    </source>
</evidence>
<dbReference type="EMBL" id="RBVX01000001">
    <property type="protein sequence ID" value="RSL35337.1"/>
    <property type="molecule type" value="Genomic_DNA"/>
</dbReference>
<proteinExistence type="predicted"/>
<gene>
    <name evidence="1" type="ORF">D7Z54_01885</name>
</gene>
<evidence type="ECO:0000313" key="2">
    <source>
        <dbReference type="Proteomes" id="UP000275076"/>
    </source>
</evidence>
<reference evidence="1 2" key="1">
    <citation type="submission" date="2018-10" db="EMBL/GenBank/DDBJ databases">
        <title>Draft genome sequence of Bacillus salarius IM0101, isolated from a hypersaline soil in Inner Mongolia, China.</title>
        <authorList>
            <person name="Yamprayoonswat W."/>
            <person name="Boonvisut S."/>
            <person name="Jumpathong W."/>
            <person name="Sittihan S."/>
            <person name="Ruangsuj P."/>
            <person name="Wanthongcharoen S."/>
            <person name="Thongpramul N."/>
            <person name="Pimmason S."/>
            <person name="Yu B."/>
            <person name="Yasawong M."/>
        </authorList>
    </citation>
    <scope>NUCLEOTIDE SEQUENCE [LARGE SCALE GENOMIC DNA]</scope>
    <source>
        <strain evidence="1 2">IM0101</strain>
    </source>
</reference>
<dbReference type="AlphaFoldDB" id="A0A428NAC2"/>